<evidence type="ECO:0000256" key="2">
    <source>
        <dbReference type="ARBA" id="ARBA00022888"/>
    </source>
</evidence>
<dbReference type="InterPro" id="IPR014729">
    <property type="entry name" value="Rossmann-like_a/b/a_fold"/>
</dbReference>
<dbReference type="PANTHER" id="PTHR45937">
    <property type="entry name" value="ASPARAGINE SYNTHETASE DOMAIN-CONTAINING PROTEIN 1"/>
    <property type="match status" value="1"/>
</dbReference>
<gene>
    <name evidence="4" type="ORF">CISG_07436</name>
</gene>
<dbReference type="OrthoDB" id="10252281at2759"/>
<dbReference type="SUPFAM" id="SSF52402">
    <property type="entry name" value="Adenine nucleotide alpha hydrolases-like"/>
    <property type="match status" value="1"/>
</dbReference>
<evidence type="ECO:0000256" key="1">
    <source>
        <dbReference type="ARBA" id="ARBA00022605"/>
    </source>
</evidence>
<evidence type="ECO:0000256" key="3">
    <source>
        <dbReference type="ARBA" id="ARBA00022962"/>
    </source>
</evidence>
<dbReference type="PANTHER" id="PTHR45937:SF1">
    <property type="entry name" value="ASPARAGINE SYNTHETASE DOMAIN-CONTAINING PROTEIN 1"/>
    <property type="match status" value="1"/>
</dbReference>
<organism evidence="4 5">
    <name type="scientific">Coccidioides immitis RMSCC 3703</name>
    <dbReference type="NCBI Taxonomy" id="454286"/>
    <lineage>
        <taxon>Eukaryota</taxon>
        <taxon>Fungi</taxon>
        <taxon>Dikarya</taxon>
        <taxon>Ascomycota</taxon>
        <taxon>Pezizomycotina</taxon>
        <taxon>Eurotiomycetes</taxon>
        <taxon>Eurotiomycetidae</taxon>
        <taxon>Onygenales</taxon>
        <taxon>Onygenaceae</taxon>
        <taxon>Coccidioides</taxon>
    </lineage>
</organism>
<dbReference type="STRING" id="454286.A0A0J8R181"/>
<dbReference type="GO" id="GO:0006529">
    <property type="term" value="P:asparagine biosynthetic process"/>
    <property type="evidence" value="ECO:0007669"/>
    <property type="project" value="UniProtKB-KW"/>
</dbReference>
<dbReference type="CDD" id="cd01991">
    <property type="entry name" value="Asn_synthase_B_C"/>
    <property type="match status" value="1"/>
</dbReference>
<dbReference type="SUPFAM" id="SSF56235">
    <property type="entry name" value="N-terminal nucleophile aminohydrolases (Ntn hydrolases)"/>
    <property type="match status" value="1"/>
</dbReference>
<sequence length="500" mass="54782">MCGIFFSLSSTEFVHPEEDTQRIVRNRGPDSYRAHHACVSCPTPSGGDEQCDGDADCKRYLTFISSVLALRGDHVEAQPLVDPSSQSVLCWNGEAWKISNEIISGNDTHRVFQLFLESVRPSEDPTRSYACEDPLPRLAHASAPIPPMNKCLPDTTPRAPSPLVTSSPSVLELENLLRQSLELRVQAVPDPPSLSAGAKVAVLFSGGLDCTILARLAHELLPEDEPIDLLNVAFENPRVAAANLAKNGNQTSVFEDCPDRKTGRSSYAELRRICPTRPWRFVCINIPYAETTQHRDKVRRLMRPHNTEMDLSITCALYFASRGVGEVTPDDDSGVPAPYTTAARVLLSGLGADEVFAGYQRHALAFARQGFQGLVDEIDLDVGRLGKRNLGRDDRVLSNWGREARYPYLDEDFSQMGPSTSVWEKCGFGIASNGAESAGGDGVVECPEEPELEPGKKALRLVAWNLGMNLVAKEKKRAIQFGSRTAKMESGRSKGTQVLS</sequence>
<evidence type="ECO:0000313" key="5">
    <source>
        <dbReference type="Proteomes" id="UP000054559"/>
    </source>
</evidence>
<keyword evidence="1" id="KW-0028">Amino-acid biosynthesis</keyword>
<keyword evidence="3" id="KW-0315">Glutamine amidotransferase</keyword>
<accession>A0A0J8R181</accession>
<dbReference type="InterPro" id="IPR029055">
    <property type="entry name" value="Ntn_hydrolases_N"/>
</dbReference>
<keyword evidence="2" id="KW-0061">Asparagine biosynthesis</keyword>
<dbReference type="Proteomes" id="UP000054559">
    <property type="component" value="Unassembled WGS sequence"/>
</dbReference>
<dbReference type="InterPro" id="IPR051857">
    <property type="entry name" value="Asn_synthetase_domain"/>
</dbReference>
<protein>
    <submittedName>
        <fullName evidence="4">Asparagine synthetase domain-containing protein 1</fullName>
    </submittedName>
</protein>
<reference evidence="5" key="1">
    <citation type="journal article" date="2010" name="Genome Res.">
        <title>Population genomic sequencing of Coccidioides fungi reveals recent hybridization and transposon control.</title>
        <authorList>
            <person name="Neafsey D.E."/>
            <person name="Barker B.M."/>
            <person name="Sharpton T.J."/>
            <person name="Stajich J.E."/>
            <person name="Park D.J."/>
            <person name="Whiston E."/>
            <person name="Hung C.-Y."/>
            <person name="McMahan C."/>
            <person name="White J."/>
            <person name="Sykes S."/>
            <person name="Heiman D."/>
            <person name="Young S."/>
            <person name="Zeng Q."/>
            <person name="Abouelleil A."/>
            <person name="Aftuck L."/>
            <person name="Bessette D."/>
            <person name="Brown A."/>
            <person name="FitzGerald M."/>
            <person name="Lui A."/>
            <person name="Macdonald J.P."/>
            <person name="Priest M."/>
            <person name="Orbach M.J."/>
            <person name="Galgiani J.N."/>
            <person name="Kirkland T.N."/>
            <person name="Cole G.T."/>
            <person name="Birren B.W."/>
            <person name="Henn M.R."/>
            <person name="Taylor J.W."/>
            <person name="Rounsley S.D."/>
        </authorList>
    </citation>
    <scope>NUCLEOTIDE SEQUENCE [LARGE SCALE GENOMIC DNA]</scope>
    <source>
        <strain evidence="5">RMSCC 3703</strain>
    </source>
</reference>
<dbReference type="GO" id="GO:0004066">
    <property type="term" value="F:asparagine synthase (glutamine-hydrolyzing) activity"/>
    <property type="evidence" value="ECO:0007669"/>
    <property type="project" value="InterPro"/>
</dbReference>
<dbReference type="AlphaFoldDB" id="A0A0J8R181"/>
<dbReference type="InterPro" id="IPR001962">
    <property type="entry name" value="Asn_synthase"/>
</dbReference>
<proteinExistence type="predicted"/>
<evidence type="ECO:0000313" key="4">
    <source>
        <dbReference type="EMBL" id="KMU78919.1"/>
    </source>
</evidence>
<dbReference type="Gene3D" id="3.40.50.620">
    <property type="entry name" value="HUPs"/>
    <property type="match status" value="1"/>
</dbReference>
<name>A0A0J8R181_COCIT</name>
<dbReference type="EMBL" id="DS268167">
    <property type="protein sequence ID" value="KMU78919.1"/>
    <property type="molecule type" value="Genomic_DNA"/>
</dbReference>